<evidence type="ECO:0000313" key="5">
    <source>
        <dbReference type="Proteomes" id="UP000596035"/>
    </source>
</evidence>
<evidence type="ECO:0008006" key="6">
    <source>
        <dbReference type="Google" id="ProtNLM"/>
    </source>
</evidence>
<name>A0A1Z2XT64_9FIRM</name>
<dbReference type="RefSeq" id="WP_084384468.1">
    <property type="nucleotide sequence ID" value="NZ_CAQHGX010000003.1"/>
</dbReference>
<feature type="compositionally biased region" description="Polar residues" evidence="1">
    <location>
        <begin position="18"/>
        <end position="33"/>
    </location>
</feature>
<reference evidence="2" key="1">
    <citation type="journal article" date="2017" name="Genome Announc.">
        <title>High-Quality Whole-Genome Sequences of the Oligo-Mouse-Microbiota Bacterial Community.</title>
        <authorList>
            <person name="Garzetti D."/>
            <person name="Brugiroux S."/>
            <person name="Bunk B."/>
            <person name="Pukall R."/>
            <person name="McCoy K.D."/>
            <person name="Macpherson A.J."/>
            <person name="Stecher B."/>
        </authorList>
    </citation>
    <scope>NUCLEOTIDE SEQUENCE</scope>
    <source>
        <strain evidence="2">KB18</strain>
    </source>
</reference>
<evidence type="ECO:0000313" key="3">
    <source>
        <dbReference type="EMBL" id="QQR30848.1"/>
    </source>
</evidence>
<gene>
    <name evidence="2" type="ORF">ADH66_13545</name>
    <name evidence="3" type="ORF">I5Q82_03885</name>
</gene>
<feature type="region of interest" description="Disordered" evidence="1">
    <location>
        <begin position="1"/>
        <end position="59"/>
    </location>
</feature>
<evidence type="ECO:0000313" key="4">
    <source>
        <dbReference type="Proteomes" id="UP000196710"/>
    </source>
</evidence>
<dbReference type="AlphaFoldDB" id="A0A1Z2XT64"/>
<organism evidence="3 5">
    <name type="scientific">Acutalibacter muris</name>
    <dbReference type="NCBI Taxonomy" id="1796620"/>
    <lineage>
        <taxon>Bacteria</taxon>
        <taxon>Bacillati</taxon>
        <taxon>Bacillota</taxon>
        <taxon>Clostridia</taxon>
        <taxon>Eubacteriales</taxon>
        <taxon>Acutalibacteraceae</taxon>
        <taxon>Acutalibacter</taxon>
    </lineage>
</organism>
<proteinExistence type="predicted"/>
<dbReference type="Proteomes" id="UP000196710">
    <property type="component" value="Chromosome"/>
</dbReference>
<reference evidence="3 5" key="3">
    <citation type="submission" date="2020-11" db="EMBL/GenBank/DDBJ databases">
        <title>Closed and high quality bacterial genomes of the OMM12 community.</title>
        <authorList>
            <person name="Marbouty M."/>
            <person name="Lamy-Besnier Q."/>
            <person name="Debarbieux L."/>
            <person name="Koszul R."/>
        </authorList>
    </citation>
    <scope>NUCLEOTIDE SEQUENCE [LARGE SCALE GENOMIC DNA]</scope>
    <source>
        <strain evidence="3 5">KB18</strain>
    </source>
</reference>
<sequence>MPEILRPTNPVPGYDNVSGRQPINPQDPNTNIRNIVDPNRVTRGDQRSDQQQAGDASVSHRVRYESNFLTFLQRMANSPDSASAMLRLLQGQGLQVSSGITAGLAEELQAFLEMLKMDEASLTKFLQNQLQSGQRFGGALFAALRNAFNTSQSEMFRTEILQFLRQYSDWSSTGHLESRMLRTLYDMTRSLPSHWANQLTDLAALMENGIAARDRQGNLDLLRGQVFPLISDYVRRTHDHGMARGLLSMLTLDIVRYENGSESSLIQAFRHLGNYNIFKADLNGLSDADILRLLSDTEFSKASKSDNFTQRFIDLAQRSLQGEGGTAAQDIFRSLMSSILINESVYMPLQHLMLPFRWEDKAVFSEMWVDPDAEHSGGQEAPAPRLLIKMDVEGVGPFDLVIDGAGGKTSLMVSCPQEVAVFSGDISRDLTDILTRNGLSPGDVRVSAMKKPINISDAFPNLFQEVKSGVDVKV</sequence>
<keyword evidence="4" id="KW-1185">Reference proteome</keyword>
<reference evidence="4" key="2">
    <citation type="submission" date="2017-05" db="EMBL/GenBank/DDBJ databases">
        <title>Improved OligoMM genomes.</title>
        <authorList>
            <person name="Garzetti D."/>
        </authorList>
    </citation>
    <scope>NUCLEOTIDE SEQUENCE [LARGE SCALE GENOMIC DNA]</scope>
    <source>
        <strain evidence="4">KB18</strain>
    </source>
</reference>
<accession>A0A1Z2XT64</accession>
<dbReference type="EMBL" id="CP021422">
    <property type="protein sequence ID" value="ASB41589.1"/>
    <property type="molecule type" value="Genomic_DNA"/>
</dbReference>
<protein>
    <recommendedName>
        <fullName evidence="6">Flagellar hook-length control protein-like C-terminal domain-containing protein</fullName>
    </recommendedName>
</protein>
<evidence type="ECO:0000313" key="2">
    <source>
        <dbReference type="EMBL" id="ASB41589.1"/>
    </source>
</evidence>
<evidence type="ECO:0000256" key="1">
    <source>
        <dbReference type="SAM" id="MobiDB-lite"/>
    </source>
</evidence>
<dbReference type="EMBL" id="CP065321">
    <property type="protein sequence ID" value="QQR30848.1"/>
    <property type="molecule type" value="Genomic_DNA"/>
</dbReference>
<dbReference type="KEGG" id="amur:ADH66_13545"/>
<dbReference type="Proteomes" id="UP000596035">
    <property type="component" value="Chromosome"/>
</dbReference>